<dbReference type="AlphaFoldDB" id="A0A7Z0RWU7"/>
<dbReference type="InterPro" id="IPR010656">
    <property type="entry name" value="DctM"/>
</dbReference>
<keyword evidence="10" id="KW-1185">Reference proteome</keyword>
<feature type="transmembrane region" description="Helical" evidence="7">
    <location>
        <begin position="346"/>
        <end position="369"/>
    </location>
</feature>
<evidence type="ECO:0000259" key="8">
    <source>
        <dbReference type="Pfam" id="PF06808"/>
    </source>
</evidence>
<feature type="transmembrane region" description="Helical" evidence="7">
    <location>
        <begin position="217"/>
        <end position="239"/>
    </location>
</feature>
<dbReference type="EMBL" id="JACCDE010000002">
    <property type="protein sequence ID" value="NYS76515.1"/>
    <property type="molecule type" value="Genomic_DNA"/>
</dbReference>
<evidence type="ECO:0000256" key="5">
    <source>
        <dbReference type="ARBA" id="ARBA00022989"/>
    </source>
</evidence>
<keyword evidence="2" id="KW-1003">Cell membrane</keyword>
<comment type="similarity">
    <text evidence="7">Belongs to the TRAP transporter large permease family.</text>
</comment>
<protein>
    <recommendedName>
        <fullName evidence="7">TRAP transporter large permease protein</fullName>
    </recommendedName>
</protein>
<dbReference type="RefSeq" id="WP_179915012.1">
    <property type="nucleotide sequence ID" value="NZ_JACCDE010000002.1"/>
</dbReference>
<organism evidence="9 10">
    <name type="scientific">Vreelandella glaciei</name>
    <dbReference type="NCBI Taxonomy" id="186761"/>
    <lineage>
        <taxon>Bacteria</taxon>
        <taxon>Pseudomonadati</taxon>
        <taxon>Pseudomonadota</taxon>
        <taxon>Gammaproteobacteria</taxon>
        <taxon>Oceanospirillales</taxon>
        <taxon>Halomonadaceae</taxon>
        <taxon>Vreelandella</taxon>
    </lineage>
</organism>
<feature type="transmembrane region" description="Helical" evidence="7">
    <location>
        <begin position="281"/>
        <end position="302"/>
    </location>
</feature>
<reference evidence="9 10" key="1">
    <citation type="journal article" date="2003" name="Extremophiles">
        <title>Halomonas glaciei sp. nov. isolated from fast ice of Adelie Land, Antarctica.</title>
        <authorList>
            <person name="Reddy G.S."/>
            <person name="Raghavan P.U."/>
            <person name="Sarita N.B."/>
            <person name="Prakash J.S."/>
            <person name="Nagesh N."/>
            <person name="Delille D."/>
            <person name="Shivaji S."/>
        </authorList>
    </citation>
    <scope>NUCLEOTIDE SEQUENCE [LARGE SCALE GENOMIC DNA]</scope>
    <source>
        <strain evidence="9 10">DD39</strain>
    </source>
</reference>
<keyword evidence="5 7" id="KW-1133">Transmembrane helix</keyword>
<gene>
    <name evidence="9" type="ORF">HZS80_02030</name>
</gene>
<evidence type="ECO:0000256" key="4">
    <source>
        <dbReference type="ARBA" id="ARBA00022692"/>
    </source>
</evidence>
<evidence type="ECO:0000313" key="9">
    <source>
        <dbReference type="EMBL" id="NYS76515.1"/>
    </source>
</evidence>
<feature type="transmembrane region" description="Helical" evidence="7">
    <location>
        <begin position="96"/>
        <end position="117"/>
    </location>
</feature>
<proteinExistence type="inferred from homology"/>
<comment type="caution">
    <text evidence="9">The sequence shown here is derived from an EMBL/GenBank/DDBJ whole genome shotgun (WGS) entry which is preliminary data.</text>
</comment>
<feature type="domain" description="TRAP C4-dicarboxylate transport system permease DctM subunit" evidence="8">
    <location>
        <begin position="10"/>
        <end position="420"/>
    </location>
</feature>
<dbReference type="Proteomes" id="UP000526892">
    <property type="component" value="Unassembled WGS sequence"/>
</dbReference>
<dbReference type="Pfam" id="PF06808">
    <property type="entry name" value="DctM"/>
    <property type="match status" value="1"/>
</dbReference>
<comment type="subcellular location">
    <subcellularLocation>
        <location evidence="1 7">Cell inner membrane</location>
        <topology evidence="1 7">Multi-pass membrane protein</topology>
    </subcellularLocation>
</comment>
<feature type="transmembrane region" description="Helical" evidence="7">
    <location>
        <begin position="138"/>
        <end position="162"/>
    </location>
</feature>
<keyword evidence="7" id="KW-0813">Transport</keyword>
<feature type="transmembrane region" description="Helical" evidence="7">
    <location>
        <begin position="57"/>
        <end position="76"/>
    </location>
</feature>
<keyword evidence="3 7" id="KW-0997">Cell inner membrane</keyword>
<feature type="transmembrane region" description="Helical" evidence="7">
    <location>
        <begin position="6"/>
        <end position="36"/>
    </location>
</feature>
<feature type="transmembrane region" description="Helical" evidence="7">
    <location>
        <begin position="174"/>
        <end position="196"/>
    </location>
</feature>
<dbReference type="PIRSF" id="PIRSF006066">
    <property type="entry name" value="HI0050"/>
    <property type="match status" value="1"/>
</dbReference>
<dbReference type="InterPro" id="IPR004681">
    <property type="entry name" value="TRAP_DctM"/>
</dbReference>
<dbReference type="PANTHER" id="PTHR33362">
    <property type="entry name" value="SIALIC ACID TRAP TRANSPORTER PERMEASE PROTEIN SIAT-RELATED"/>
    <property type="match status" value="1"/>
</dbReference>
<comment type="function">
    <text evidence="7">Part of the tripartite ATP-independent periplasmic (TRAP) transport system.</text>
</comment>
<dbReference type="PANTHER" id="PTHR33362:SF5">
    <property type="entry name" value="C4-DICARBOXYLATE TRAP TRANSPORTER LARGE PERMEASE PROTEIN DCTM"/>
    <property type="match status" value="1"/>
</dbReference>
<accession>A0A7Z0RWU7</accession>
<evidence type="ECO:0000256" key="2">
    <source>
        <dbReference type="ARBA" id="ARBA00022475"/>
    </source>
</evidence>
<keyword evidence="6 7" id="KW-0472">Membrane</keyword>
<feature type="transmembrane region" description="Helical" evidence="7">
    <location>
        <begin position="314"/>
        <end position="334"/>
    </location>
</feature>
<dbReference type="GO" id="GO:0022857">
    <property type="term" value="F:transmembrane transporter activity"/>
    <property type="evidence" value="ECO:0007669"/>
    <property type="project" value="UniProtKB-UniRule"/>
</dbReference>
<feature type="transmembrane region" description="Helical" evidence="7">
    <location>
        <begin position="401"/>
        <end position="425"/>
    </location>
</feature>
<name>A0A7Z0RWU7_9GAMM</name>
<comment type="subunit">
    <text evidence="7">The complex comprises the extracytoplasmic solute receptor protein and the two transmembrane proteins.</text>
</comment>
<keyword evidence="4 7" id="KW-0812">Transmembrane</keyword>
<dbReference type="GO" id="GO:0005886">
    <property type="term" value="C:plasma membrane"/>
    <property type="evidence" value="ECO:0007669"/>
    <property type="project" value="UniProtKB-SubCell"/>
</dbReference>
<sequence>MTISLIGISLVFVLLLLGVPIGIGMAIIGTAGFGYIVGLEPTLSMLGQITYETPVSYSLTIIPLFILMGNFISRAGLSQGLYDAAYSFLGHYRGGLALATLAACGSFSAVSGSSLATAATMSKVAMPQMRSYKYSDSLATGVIAAGGTLGILIPPSVLLVLYGIMTNNDIGKLFVAGIIPGVIALLMYGAAIAFVTARDPQAGPRGERSTWAMRLSALKKTSGIAILFLVIIGGLYIGIFTPTEAAAVGAGGGFFFALVKGTLTFTTLFDVLVETVKMTAMIFIILIGASLFSNFINVAGLPRALVAWTDNMNLAPIAILLGILLIYIILGCMLESMSMMLLTVPIFYPLIVSLGFDPIWFGIIVIVVIEISLITPPVGLNAFIMKATLPDVSIKTIFKGVFPFVIADLFRLALLVALPGLVLYLPSLM</sequence>
<evidence type="ECO:0000256" key="1">
    <source>
        <dbReference type="ARBA" id="ARBA00004429"/>
    </source>
</evidence>
<evidence type="ECO:0000256" key="7">
    <source>
        <dbReference type="RuleBase" id="RU369079"/>
    </source>
</evidence>
<evidence type="ECO:0000256" key="6">
    <source>
        <dbReference type="ARBA" id="ARBA00023136"/>
    </source>
</evidence>
<dbReference type="NCBIfam" id="TIGR00786">
    <property type="entry name" value="dctM"/>
    <property type="match status" value="1"/>
</dbReference>
<evidence type="ECO:0000313" key="10">
    <source>
        <dbReference type="Proteomes" id="UP000526892"/>
    </source>
</evidence>
<evidence type="ECO:0000256" key="3">
    <source>
        <dbReference type="ARBA" id="ARBA00022519"/>
    </source>
</evidence>
<feature type="transmembrane region" description="Helical" evidence="7">
    <location>
        <begin position="245"/>
        <end position="269"/>
    </location>
</feature>